<gene>
    <name evidence="7" type="ORF">W7K_18770</name>
</gene>
<evidence type="ECO:0000256" key="3">
    <source>
        <dbReference type="ARBA" id="ARBA00023002"/>
    </source>
</evidence>
<evidence type="ECO:0000313" key="7">
    <source>
        <dbReference type="EMBL" id="KOE97528.1"/>
    </source>
</evidence>
<name>A0A0L8A561_9GAMM</name>
<keyword evidence="3" id="KW-0560">Oxidoreductase</keyword>
<dbReference type="Proteomes" id="UP000036890">
    <property type="component" value="Unassembled WGS sequence"/>
</dbReference>
<dbReference type="Pfam" id="PF03055">
    <property type="entry name" value="RPE65"/>
    <property type="match status" value="1"/>
</dbReference>
<keyword evidence="2 5" id="KW-0479">Metal-binding</keyword>
<comment type="caution">
    <text evidence="7">The sequence shown here is derived from an EMBL/GenBank/DDBJ whole genome shotgun (WGS) entry which is preliminary data.</text>
</comment>
<keyword evidence="4 5" id="KW-0408">Iron</keyword>
<dbReference type="PROSITE" id="PS51318">
    <property type="entry name" value="TAT"/>
    <property type="match status" value="1"/>
</dbReference>
<feature type="binding site" evidence="5">
    <location>
        <position position="317"/>
    </location>
    <ligand>
        <name>Fe cation</name>
        <dbReference type="ChEBI" id="CHEBI:24875"/>
        <note>catalytic</note>
    </ligand>
</feature>
<dbReference type="GO" id="GO:0016121">
    <property type="term" value="P:carotene catabolic process"/>
    <property type="evidence" value="ECO:0007669"/>
    <property type="project" value="TreeGrafter"/>
</dbReference>
<dbReference type="RefSeq" id="WP_010481105.1">
    <property type="nucleotide sequence ID" value="NZ_AJLO02000041.1"/>
</dbReference>
<dbReference type="PANTHER" id="PTHR10543">
    <property type="entry name" value="BETA-CAROTENE DIOXYGENASE"/>
    <property type="match status" value="1"/>
</dbReference>
<evidence type="ECO:0000256" key="4">
    <source>
        <dbReference type="ARBA" id="ARBA00023004"/>
    </source>
</evidence>
<dbReference type="AlphaFoldDB" id="A0A0L8A561"/>
<feature type="chain" id="PRO_5005579359" evidence="6">
    <location>
        <begin position="32"/>
        <end position="507"/>
    </location>
</feature>
<feature type="binding site" evidence="5">
    <location>
        <position position="500"/>
    </location>
    <ligand>
        <name>Fe cation</name>
        <dbReference type="ChEBI" id="CHEBI:24875"/>
        <note>catalytic</note>
    </ligand>
</feature>
<evidence type="ECO:0000256" key="5">
    <source>
        <dbReference type="PIRSR" id="PIRSR604294-1"/>
    </source>
</evidence>
<dbReference type="EMBL" id="AJLO02000041">
    <property type="protein sequence ID" value="KOE97528.1"/>
    <property type="molecule type" value="Genomic_DNA"/>
</dbReference>
<dbReference type="GO" id="GO:0046872">
    <property type="term" value="F:metal ion binding"/>
    <property type="evidence" value="ECO:0007669"/>
    <property type="project" value="UniProtKB-KW"/>
</dbReference>
<dbReference type="PANTHER" id="PTHR10543:SF89">
    <property type="entry name" value="CAROTENOID 9,10(9',10')-CLEAVAGE DIOXYGENASE 1"/>
    <property type="match status" value="1"/>
</dbReference>
<comment type="cofactor">
    <cofactor evidence="5">
        <name>Fe(2+)</name>
        <dbReference type="ChEBI" id="CHEBI:29033"/>
    </cofactor>
    <text evidence="5">Binds 1 Fe(2+) ion per subunit.</text>
</comment>
<dbReference type="OrthoDB" id="6636843at2"/>
<keyword evidence="6" id="KW-0732">Signal</keyword>
<reference evidence="7 8" key="1">
    <citation type="journal article" date="2012" name="J. Bacteriol.">
        <title>Genome sequence of a novel nicotine-degrading strain, Pseudomonas geniculata N1.</title>
        <authorList>
            <person name="Tang H."/>
            <person name="Yu H."/>
            <person name="Tai C."/>
            <person name="Huang K."/>
            <person name="Liu Y."/>
            <person name="Wang L."/>
            <person name="Yao Y."/>
            <person name="Wu G."/>
            <person name="Xu P."/>
        </authorList>
    </citation>
    <scope>NUCLEOTIDE SEQUENCE [LARGE SCALE GENOMIC DNA]</scope>
    <source>
        <strain evidence="7 8">N1</strain>
    </source>
</reference>
<proteinExistence type="inferred from homology"/>
<feature type="binding site" evidence="5">
    <location>
        <position position="206"/>
    </location>
    <ligand>
        <name>Fe cation</name>
        <dbReference type="ChEBI" id="CHEBI:24875"/>
        <note>catalytic</note>
    </ligand>
</feature>
<evidence type="ECO:0000256" key="6">
    <source>
        <dbReference type="SAM" id="SignalP"/>
    </source>
</evidence>
<dbReference type="InterPro" id="IPR006311">
    <property type="entry name" value="TAT_signal"/>
</dbReference>
<evidence type="ECO:0000256" key="1">
    <source>
        <dbReference type="ARBA" id="ARBA00006787"/>
    </source>
</evidence>
<feature type="signal peptide" evidence="6">
    <location>
        <begin position="1"/>
        <end position="31"/>
    </location>
</feature>
<comment type="similarity">
    <text evidence="1">Belongs to the carotenoid oxygenase family.</text>
</comment>
<evidence type="ECO:0000313" key="8">
    <source>
        <dbReference type="Proteomes" id="UP000036890"/>
    </source>
</evidence>
<protein>
    <submittedName>
        <fullName evidence="7">Carotenoid oxygenase</fullName>
    </submittedName>
</protein>
<dbReference type="InterPro" id="IPR004294">
    <property type="entry name" value="Carotenoid_Oase"/>
</dbReference>
<accession>A0A0L8A561</accession>
<sequence>MDRRRFLRTLLSSSACLALGATALRSAPAFAGDPARFAQGMQEHPWLLGWRSVGSESLGPATVQLQGKLPSGLAGTLYRNGPAWTERDGFRYDHWFDGDGMVHGWRFNGDGSLTHHGRMVATPKFTREQKAGRFQYPAAGTSVPGALAVRNNDDANVANTSVTMINGRLFALCESGSAFEVDPDSLQTLGPVTWRPDLAALPFSAHPLTDRDGSLWNFGSISLMGGHGLLVWHIGADGQLRSANVIETPEHGYLHAFAMTDQHLVFVMMPFDFTGAGGSFFERMQFAPQRPVRIAVVAKDAPDKAQWFEAPFAAIYHFGDAFTRDGGIVLRAVRHDDINEARSPMKEAMAGDGAHAANSGASLVELHLDLRRGQARWETLGISAVEFPLFDPRSTNTRGARLYAPTIDGPATAPYFNAVAAFDIDRGRRQRWNYGQDIMAEEHVFVPRPGSREADDGWLIGTLLDPVNKRSGLAVLDARHVDDGPLAQAWLPYAVPLGFHGTFAAHG</sequence>
<organism evidence="7 8">
    <name type="scientific">Stenotrophomonas geniculata N1</name>
    <dbReference type="NCBI Taxonomy" id="1167641"/>
    <lineage>
        <taxon>Bacteria</taxon>
        <taxon>Pseudomonadati</taxon>
        <taxon>Pseudomonadota</taxon>
        <taxon>Gammaproteobacteria</taxon>
        <taxon>Lysobacterales</taxon>
        <taxon>Lysobacteraceae</taxon>
        <taxon>Stenotrophomonas</taxon>
    </lineage>
</organism>
<dbReference type="GO" id="GO:0010436">
    <property type="term" value="F:carotenoid dioxygenase activity"/>
    <property type="evidence" value="ECO:0007669"/>
    <property type="project" value="TreeGrafter"/>
</dbReference>
<evidence type="ECO:0000256" key="2">
    <source>
        <dbReference type="ARBA" id="ARBA00022723"/>
    </source>
</evidence>
<feature type="binding site" evidence="5">
    <location>
        <position position="255"/>
    </location>
    <ligand>
        <name>Fe cation</name>
        <dbReference type="ChEBI" id="CHEBI:24875"/>
        <note>catalytic</note>
    </ligand>
</feature>